<keyword evidence="3 4" id="KW-0443">Lipid metabolism</keyword>
<dbReference type="PANTHER" id="PTHR10272:SF7">
    <property type="entry name" value="PHOSPHOLIPASE-RELATED"/>
    <property type="match status" value="1"/>
</dbReference>
<dbReference type="InterPro" id="IPR029058">
    <property type="entry name" value="AB_hydrolase_fold"/>
</dbReference>
<dbReference type="OrthoDB" id="2363873at2759"/>
<dbReference type="InterPro" id="IPR016715">
    <property type="entry name" value="PAF_acetylhydro_eukaryote"/>
</dbReference>
<dbReference type="EMBL" id="LAEV01000372">
    <property type="protein sequence ID" value="KKA30486.1"/>
    <property type="molecule type" value="Genomic_DNA"/>
</dbReference>
<dbReference type="PANTHER" id="PTHR10272">
    <property type="entry name" value="PLATELET-ACTIVATING FACTOR ACETYLHYDROLASE"/>
    <property type="match status" value="1"/>
</dbReference>
<feature type="region of interest" description="Disordered" evidence="5">
    <location>
        <begin position="504"/>
        <end position="527"/>
    </location>
</feature>
<proteinExistence type="inferred from homology"/>
<protein>
    <recommendedName>
        <fullName evidence="4">Putative phospholipase</fullName>
        <ecNumber evidence="4">3.1.1.47</ecNumber>
    </recommendedName>
</protein>
<evidence type="ECO:0000256" key="1">
    <source>
        <dbReference type="ARBA" id="ARBA00022801"/>
    </source>
</evidence>
<name>A0A0F4ZK34_9PEZI</name>
<keyword evidence="7" id="KW-1185">Reference proteome</keyword>
<dbReference type="PIRSF" id="PIRSF018169">
    <property type="entry name" value="PAF_acetylhydrolase"/>
    <property type="match status" value="1"/>
</dbReference>
<dbReference type="EC" id="3.1.1.47" evidence="4"/>
<comment type="caution">
    <text evidence="6">The sequence shown here is derived from an EMBL/GenBank/DDBJ whole genome shotgun (WGS) entry which is preliminary data.</text>
</comment>
<dbReference type="GO" id="GO:0016042">
    <property type="term" value="P:lipid catabolic process"/>
    <property type="evidence" value="ECO:0007669"/>
    <property type="project" value="UniProtKB-KW"/>
</dbReference>
<evidence type="ECO:0000256" key="2">
    <source>
        <dbReference type="ARBA" id="ARBA00022963"/>
    </source>
</evidence>
<evidence type="ECO:0000313" key="6">
    <source>
        <dbReference type="EMBL" id="KKA30486.1"/>
    </source>
</evidence>
<keyword evidence="1 4" id="KW-0378">Hydrolase</keyword>
<dbReference type="Gene3D" id="3.40.50.1820">
    <property type="entry name" value="alpha/beta hydrolase"/>
    <property type="match status" value="1"/>
</dbReference>
<comment type="catalytic activity">
    <reaction evidence="4">
        <text>a 1-O-alkyl-2-acetyl-sn-glycero-3-phosphocholine + H2O = a 1-O-alkyl-sn-glycero-3-phosphocholine + acetate + H(+)</text>
        <dbReference type="Rhea" id="RHEA:17777"/>
        <dbReference type="ChEBI" id="CHEBI:15377"/>
        <dbReference type="ChEBI" id="CHEBI:15378"/>
        <dbReference type="ChEBI" id="CHEBI:30089"/>
        <dbReference type="ChEBI" id="CHEBI:30909"/>
        <dbReference type="ChEBI" id="CHEBI:36707"/>
        <dbReference type="EC" id="3.1.1.47"/>
    </reaction>
</comment>
<evidence type="ECO:0000256" key="3">
    <source>
        <dbReference type="ARBA" id="ARBA00023098"/>
    </source>
</evidence>
<comment type="similarity">
    <text evidence="4">Belongs to the serine esterase family.</text>
</comment>
<evidence type="ECO:0000256" key="4">
    <source>
        <dbReference type="PIRNR" id="PIRNR018169"/>
    </source>
</evidence>
<evidence type="ECO:0000313" key="7">
    <source>
        <dbReference type="Proteomes" id="UP000033483"/>
    </source>
</evidence>
<evidence type="ECO:0000256" key="5">
    <source>
        <dbReference type="SAM" id="MobiDB-lite"/>
    </source>
</evidence>
<keyword evidence="2 4" id="KW-0442">Lipid degradation</keyword>
<dbReference type="AlphaFoldDB" id="A0A0F4ZK34"/>
<dbReference type="GO" id="GO:0003847">
    <property type="term" value="F:1-alkyl-2-acetylglycerophosphocholine esterase activity"/>
    <property type="evidence" value="ECO:0007669"/>
    <property type="project" value="UniProtKB-UniRule"/>
</dbReference>
<sequence length="545" mass="59748">MIPYFPDYTGPYRVGTVDIEVPITELASPAPAPSNAAEIRTILVRVYYPAEPNTGGRKIHWLPTPQRQNVSAYAQFMGLGPTLSGVVSYLPRHMYYTTIPAYKNATISTPKTPSGRWPTAIFSHGLAGCRNSYSYIAGSLASYGIVVFCPEHRDGSAVLTMERNPATKVGRFTPWRDIAKTHPYIRIEHDATPEVFQARANQLRIRTWEMGLVHACILAMDRGNTFTNLNQSTCSLDQFKEKMDVHEPGKIIFMGHSFGAATMVQFLKSVYYAESPELKDFKAPLYTPSRSSEICAQVTPKSITILLDIWCMPLFDPSMSALLHLPLPVYAPVVDAPGGTALLAVESEQFYKWTEHLHATARVLSPQPSARIVDGASFVNPATQTSFTPARFFWVERSAHLNQSDFGVLFPWVTKKVFSADEPERALRLNLRAQLQVLRDNGVAVAKTSFAECLDGGQDDFDFSQAADGRVNDDSAIFRDCEEGIDAWAAIDIIGMGDKSPVLGWNQNDGADSGAETDDATLKGGEQAEAVESAVAPAQIGAVVA</sequence>
<reference evidence="6 7" key="1">
    <citation type="submission" date="2015-03" db="EMBL/GenBank/DDBJ databases">
        <authorList>
            <person name="Radwan O."/>
            <person name="Al-Naeli F.A."/>
            <person name="Rendon G.A."/>
            <person name="Fields C."/>
        </authorList>
    </citation>
    <scope>NUCLEOTIDE SEQUENCE [LARGE SCALE GENOMIC DNA]</scope>
    <source>
        <strain evidence="6">CR-DP1</strain>
    </source>
</reference>
<dbReference type="Proteomes" id="UP000033483">
    <property type="component" value="Unassembled WGS sequence"/>
</dbReference>
<dbReference type="SUPFAM" id="SSF53474">
    <property type="entry name" value="alpha/beta-Hydrolases"/>
    <property type="match status" value="1"/>
</dbReference>
<organism evidence="6 7">
    <name type="scientific">Thielaviopsis punctulata</name>
    <dbReference type="NCBI Taxonomy" id="72032"/>
    <lineage>
        <taxon>Eukaryota</taxon>
        <taxon>Fungi</taxon>
        <taxon>Dikarya</taxon>
        <taxon>Ascomycota</taxon>
        <taxon>Pezizomycotina</taxon>
        <taxon>Sordariomycetes</taxon>
        <taxon>Hypocreomycetidae</taxon>
        <taxon>Microascales</taxon>
        <taxon>Ceratocystidaceae</taxon>
        <taxon>Thielaviopsis</taxon>
    </lineage>
</organism>
<gene>
    <name evidence="6" type="ORF">TD95_000655</name>
</gene>
<dbReference type="Pfam" id="PF03403">
    <property type="entry name" value="PAF-AH_p_II"/>
    <property type="match status" value="1"/>
</dbReference>
<accession>A0A0F4ZK34</accession>